<keyword evidence="1" id="KW-0812">Transmembrane</keyword>
<dbReference type="RefSeq" id="WP_204201675.1">
    <property type="nucleotide sequence ID" value="NZ_JAFELM010000008.1"/>
</dbReference>
<comment type="caution">
    <text evidence="3">The sequence shown here is derived from an EMBL/GenBank/DDBJ whole genome shotgun (WGS) entry which is preliminary data.</text>
</comment>
<evidence type="ECO:0000256" key="1">
    <source>
        <dbReference type="SAM" id="Phobius"/>
    </source>
</evidence>
<organism evidence="3 4">
    <name type="scientific">Bacillus suaedaesalsae</name>
    <dbReference type="NCBI Taxonomy" id="2810349"/>
    <lineage>
        <taxon>Bacteria</taxon>
        <taxon>Bacillati</taxon>
        <taxon>Bacillota</taxon>
        <taxon>Bacilli</taxon>
        <taxon>Bacillales</taxon>
        <taxon>Bacillaceae</taxon>
        <taxon>Bacillus</taxon>
    </lineage>
</organism>
<evidence type="ECO:0000259" key="2">
    <source>
        <dbReference type="Pfam" id="PF13791"/>
    </source>
</evidence>
<feature type="domain" description="Sigma factor regulator C-terminal" evidence="2">
    <location>
        <begin position="167"/>
        <end position="317"/>
    </location>
</feature>
<dbReference type="EMBL" id="JAFELM010000008">
    <property type="protein sequence ID" value="MBM6616285.1"/>
    <property type="molecule type" value="Genomic_DNA"/>
</dbReference>
<dbReference type="Pfam" id="PF13791">
    <property type="entry name" value="Sigma_reg_C"/>
    <property type="match status" value="1"/>
</dbReference>
<protein>
    <submittedName>
        <fullName evidence="3">Anti sigma factor C-terminal domain-containing protein</fullName>
    </submittedName>
</protein>
<keyword evidence="1" id="KW-1133">Transmembrane helix</keyword>
<name>A0ABS2DCU8_9BACI</name>
<keyword evidence="1" id="KW-0472">Membrane</keyword>
<dbReference type="InterPro" id="IPR025672">
    <property type="entry name" value="Sigma_reg_C_dom"/>
</dbReference>
<keyword evidence="4" id="KW-1185">Reference proteome</keyword>
<evidence type="ECO:0000313" key="3">
    <source>
        <dbReference type="EMBL" id="MBM6616285.1"/>
    </source>
</evidence>
<feature type="transmembrane region" description="Helical" evidence="1">
    <location>
        <begin position="31"/>
        <end position="53"/>
    </location>
</feature>
<accession>A0ABS2DCU8</accession>
<dbReference type="Proteomes" id="UP001518925">
    <property type="component" value="Unassembled WGS sequence"/>
</dbReference>
<sequence>MMENEKDFHKNDKEFMNLVKKAKRKSILKNVIVSFIVTSLVLFGLYALGSFVMQAKINQKAQIDDAWNSLHGANIESQGTSYNYTPVSAIGTTTFVKKVAGVPVPWGKRERMFTIIGTSRLLTTDGASGSGYIEDERIPIYFQGEREVEFYHPKVYYKNVFDDRQLLNEMNESTLVEFAFSFDRGYTLDEVQQVFKEHLAWYWVDTFSDEEIKDHSDQNKNKELARTDHTTIGSSAYGFLHYPEADTASNFISTLNWLKSDDGDYQQGAEELYRNIAKGKSELKKEDLKIIGVVVTGSPSELKKYNNQLMIKGATIGATTDKY</sequence>
<evidence type="ECO:0000313" key="4">
    <source>
        <dbReference type="Proteomes" id="UP001518925"/>
    </source>
</evidence>
<reference evidence="3 4" key="1">
    <citation type="submission" date="2021-02" db="EMBL/GenBank/DDBJ databases">
        <title>Bacillus sp. RD4P76, an endophyte from a halophyte.</title>
        <authorList>
            <person name="Sun J.-Q."/>
        </authorList>
    </citation>
    <scope>NUCLEOTIDE SEQUENCE [LARGE SCALE GENOMIC DNA]</scope>
    <source>
        <strain evidence="3 4">RD4P76</strain>
    </source>
</reference>
<gene>
    <name evidence="3" type="ORF">JR050_01125</name>
</gene>
<proteinExistence type="predicted"/>